<name>A0A1U9MBV6_9HYPH</name>
<proteinExistence type="predicted"/>
<accession>A0A1U9MBV6</accession>
<evidence type="ECO:0000313" key="1">
    <source>
        <dbReference type="EMBL" id="AQT43000.1"/>
    </source>
</evidence>
<evidence type="ECO:0000313" key="2">
    <source>
        <dbReference type="Proteomes" id="UP000189660"/>
    </source>
</evidence>
<sequence>MAEKSLQKSQSQPRKKPVIFDRDGNTNVFFEAKNTLLVPDCLFEMSASLATVDKTVYRINRKLKLQNAPEDRNIVIYAPFPLGLWAIHTFTRGHSIRLVLDKQKSYSYWRLLLLRLMLKNEKRRMGSDVFSPLMMRLLRDILSVADYYALTIGDWLSFPDKLPPQLFGLSKNIFWLTDKTSPREICDFVNSPPF</sequence>
<reference evidence="1 2" key="1">
    <citation type="submission" date="2016-11" db="EMBL/GenBank/DDBJ databases">
        <title>Comparative genomics of Bartonella apis.</title>
        <authorList>
            <person name="Engel P."/>
        </authorList>
    </citation>
    <scope>NUCLEOTIDE SEQUENCE [LARGE SCALE GENOMIC DNA]</scope>
    <source>
        <strain evidence="1 2">BBC0178</strain>
    </source>
</reference>
<dbReference type="Proteomes" id="UP000189660">
    <property type="component" value="Chromosome"/>
</dbReference>
<gene>
    <name evidence="1" type="ORF">BBC0178_015410</name>
</gene>
<dbReference type="EMBL" id="CP015820">
    <property type="protein sequence ID" value="AQT43000.1"/>
    <property type="molecule type" value="Genomic_DNA"/>
</dbReference>
<keyword evidence="2" id="KW-1185">Reference proteome</keyword>
<organism evidence="1 2">
    <name type="scientific">Bartonella apihabitans</name>
    <dbReference type="NCBI Taxonomy" id="2750929"/>
    <lineage>
        <taxon>Bacteria</taxon>
        <taxon>Pseudomonadati</taxon>
        <taxon>Pseudomonadota</taxon>
        <taxon>Alphaproteobacteria</taxon>
        <taxon>Hyphomicrobiales</taxon>
        <taxon>Bartonellaceae</taxon>
        <taxon>Bartonella</taxon>
    </lineage>
</organism>
<dbReference type="KEGG" id="bapa:BBC0178_015410"/>
<dbReference type="AlphaFoldDB" id="A0A1U9MBV6"/>
<protein>
    <submittedName>
        <fullName evidence="1">Uncharacterized protein</fullName>
    </submittedName>
</protein>